<dbReference type="GO" id="GO:0046872">
    <property type="term" value="F:metal ion binding"/>
    <property type="evidence" value="ECO:0007669"/>
    <property type="project" value="UniProtKB-KW"/>
</dbReference>
<evidence type="ECO:0000313" key="13">
    <source>
        <dbReference type="Proteomes" id="UP000283644"/>
    </source>
</evidence>
<gene>
    <name evidence="12" type="ORF">D0Z08_15305</name>
</gene>
<dbReference type="PANTHER" id="PTHR42917">
    <property type="entry name" value="2,4-DIENOYL-COA REDUCTASE"/>
    <property type="match status" value="1"/>
</dbReference>
<keyword evidence="8" id="KW-0408">Iron</keyword>
<keyword evidence="13" id="KW-1185">Reference proteome</keyword>
<dbReference type="GO" id="GO:0010181">
    <property type="term" value="F:FMN binding"/>
    <property type="evidence" value="ECO:0007669"/>
    <property type="project" value="InterPro"/>
</dbReference>
<keyword evidence="5" id="KW-0288">FMN</keyword>
<dbReference type="Pfam" id="PF07992">
    <property type="entry name" value="Pyr_redox_2"/>
    <property type="match status" value="1"/>
</dbReference>
<dbReference type="GO" id="GO:0033543">
    <property type="term" value="P:fatty acid beta-oxidation, unsaturated, even number, reductase/isomerase pathway"/>
    <property type="evidence" value="ECO:0007669"/>
    <property type="project" value="TreeGrafter"/>
</dbReference>
<evidence type="ECO:0000259" key="11">
    <source>
        <dbReference type="Pfam" id="PF07992"/>
    </source>
</evidence>
<feature type="domain" description="FAD/NAD(P)-binding" evidence="11">
    <location>
        <begin position="377"/>
        <end position="639"/>
    </location>
</feature>
<evidence type="ECO:0000313" key="12">
    <source>
        <dbReference type="EMBL" id="RHW26318.1"/>
    </source>
</evidence>
<evidence type="ECO:0000256" key="5">
    <source>
        <dbReference type="ARBA" id="ARBA00022643"/>
    </source>
</evidence>
<keyword evidence="6" id="KW-0479">Metal-binding</keyword>
<evidence type="ECO:0000259" key="10">
    <source>
        <dbReference type="Pfam" id="PF00724"/>
    </source>
</evidence>
<dbReference type="SUPFAM" id="SSF51905">
    <property type="entry name" value="FAD/NAD(P)-binding domain"/>
    <property type="match status" value="1"/>
</dbReference>
<dbReference type="Gene3D" id="3.20.20.70">
    <property type="entry name" value="Aldolase class I"/>
    <property type="match status" value="1"/>
</dbReference>
<evidence type="ECO:0000256" key="2">
    <source>
        <dbReference type="ARBA" id="ARBA00001966"/>
    </source>
</evidence>
<dbReference type="CDD" id="cd02930">
    <property type="entry name" value="DCR_FMN"/>
    <property type="match status" value="1"/>
</dbReference>
<accession>A0A417Y0Z1</accession>
<dbReference type="InterPro" id="IPR051793">
    <property type="entry name" value="NADH:flavin_oxidoreductase"/>
</dbReference>
<comment type="caution">
    <text evidence="12">The sequence shown here is derived from an EMBL/GenBank/DDBJ whole genome shotgun (WGS) entry which is preliminary data.</text>
</comment>
<dbReference type="Gene3D" id="3.40.50.720">
    <property type="entry name" value="NAD(P)-binding Rossmann-like Domain"/>
    <property type="match status" value="1"/>
</dbReference>
<dbReference type="RefSeq" id="WP_118926104.1">
    <property type="nucleotide sequence ID" value="NZ_QXGH01000018.1"/>
</dbReference>
<keyword evidence="7" id="KW-0560">Oxidoreductase</keyword>
<keyword evidence="4" id="KW-0285">Flavoprotein</keyword>
<evidence type="ECO:0000256" key="1">
    <source>
        <dbReference type="ARBA" id="ARBA00001917"/>
    </source>
</evidence>
<comment type="cofactor">
    <cofactor evidence="1">
        <name>FMN</name>
        <dbReference type="ChEBI" id="CHEBI:58210"/>
    </cofactor>
</comment>
<name>A0A417Y0Z1_9ACTN</name>
<dbReference type="Gene3D" id="3.50.50.60">
    <property type="entry name" value="FAD/NAD(P)-binding domain"/>
    <property type="match status" value="1"/>
</dbReference>
<dbReference type="InterPro" id="IPR001155">
    <property type="entry name" value="OxRdtase_FMN_N"/>
</dbReference>
<dbReference type="EMBL" id="QXGH01000018">
    <property type="protein sequence ID" value="RHW26318.1"/>
    <property type="molecule type" value="Genomic_DNA"/>
</dbReference>
<evidence type="ECO:0000256" key="7">
    <source>
        <dbReference type="ARBA" id="ARBA00023002"/>
    </source>
</evidence>
<dbReference type="InterPro" id="IPR023753">
    <property type="entry name" value="FAD/NAD-binding_dom"/>
</dbReference>
<dbReference type="SUPFAM" id="SSF51395">
    <property type="entry name" value="FMN-linked oxidoreductases"/>
    <property type="match status" value="1"/>
</dbReference>
<evidence type="ECO:0000256" key="4">
    <source>
        <dbReference type="ARBA" id="ARBA00022630"/>
    </source>
</evidence>
<keyword evidence="9" id="KW-0411">Iron-sulfur</keyword>
<comment type="similarity">
    <text evidence="3">In the N-terminal section; belongs to the NADH:flavin oxidoreductase/NADH oxidase family.</text>
</comment>
<dbReference type="SUPFAM" id="SSF51971">
    <property type="entry name" value="Nucleotide-binding domain"/>
    <property type="match status" value="1"/>
</dbReference>
<evidence type="ECO:0000256" key="3">
    <source>
        <dbReference type="ARBA" id="ARBA00011048"/>
    </source>
</evidence>
<comment type="cofactor">
    <cofactor evidence="2">
        <name>[4Fe-4S] cluster</name>
        <dbReference type="ChEBI" id="CHEBI:49883"/>
    </cofactor>
</comment>
<reference evidence="12 13" key="1">
    <citation type="submission" date="2018-09" db="EMBL/GenBank/DDBJ databases">
        <title>Genome sequencing of Nocardioides immobilis CCTCC AB 2017083 for comparison to Nocardioides silvaticus.</title>
        <authorList>
            <person name="Li C."/>
            <person name="Wang G."/>
        </authorList>
    </citation>
    <scope>NUCLEOTIDE SEQUENCE [LARGE SCALE GENOMIC DNA]</scope>
    <source>
        <strain evidence="12 13">CCTCC AB 2017083</strain>
    </source>
</reference>
<dbReference type="Pfam" id="PF00724">
    <property type="entry name" value="Oxidored_FMN"/>
    <property type="match status" value="1"/>
</dbReference>
<evidence type="ECO:0000256" key="8">
    <source>
        <dbReference type="ARBA" id="ARBA00023004"/>
    </source>
</evidence>
<proteinExistence type="inferred from homology"/>
<dbReference type="GO" id="GO:0051536">
    <property type="term" value="F:iron-sulfur cluster binding"/>
    <property type="evidence" value="ECO:0007669"/>
    <property type="project" value="UniProtKB-KW"/>
</dbReference>
<sequence>MTSYRRLLEPLDLGFTTLRNRVVMGSMHLGLEEAPDGFARMAAFYAERARGEVGLIVTGGIAPNHVGQHVPGGAVMASLSDVDDHRQITDAVHAEGGKIVMQVLHFGRYAAHRDLVSPSALQAPINKFAPRPLETAEVEQTVEDFVRAAELARAAGYDGVEIMGSEGYLINTFLAPVTNTRTDAWGGDADRRQRFPIEIVRRTRERVGDHFIISFRMSLLDLVEGGSTLEENLRLAKEIETAGATLINTGIGWHEARVPTIASSVPRAAFVASTAQLRQSVGIPVVASNRINTPEVAEQLLADGVSDLVSMARPFLADPAFVIKARVGRPDRINTCIGCNQACIDHTLGGKITSCLVNPRACHETLLDLSPTRRRKRIGVVGAGPAGMAFALAAAERGHQVELHDAADTLGGQFDLARRIPGKEEFAETLRYFSTELDAAGVEVRLGRRVTVSDLAAAAYDEVVVATGITPRAVHLVGSDHPKVVGYLDVLQGRVVPGRNVAIIGAGGIGFDVAEFITQDGPASSQDVEAFNRRWGVHPDHQGEGGLVAPAAESASRTVHLLQRRKGKVGAGLGLTTGWIHRAELTARGVRMVPDVTYLEVDDKGLHVEIAGERSVLAVDTVIVCAGQEPSRDLYDALGDAGFQPHIIGGALDASEVDAKRAIRQGVELAATL</sequence>
<protein>
    <submittedName>
        <fullName evidence="12">NADPH-dependent 2,4-dienoyl-CoA reductase</fullName>
    </submittedName>
</protein>
<organism evidence="12 13">
    <name type="scientific">Nocardioides immobilis</name>
    <dbReference type="NCBI Taxonomy" id="2049295"/>
    <lineage>
        <taxon>Bacteria</taxon>
        <taxon>Bacillati</taxon>
        <taxon>Actinomycetota</taxon>
        <taxon>Actinomycetes</taxon>
        <taxon>Propionibacteriales</taxon>
        <taxon>Nocardioidaceae</taxon>
        <taxon>Nocardioides</taxon>
    </lineage>
</organism>
<dbReference type="InterPro" id="IPR013785">
    <property type="entry name" value="Aldolase_TIM"/>
</dbReference>
<dbReference type="AlphaFoldDB" id="A0A417Y0Z1"/>
<dbReference type="OrthoDB" id="3169239at2"/>
<feature type="domain" description="NADH:flavin oxidoreductase/NADH oxidase N-terminal" evidence="10">
    <location>
        <begin position="7"/>
        <end position="331"/>
    </location>
</feature>
<dbReference type="InterPro" id="IPR036188">
    <property type="entry name" value="FAD/NAD-bd_sf"/>
</dbReference>
<evidence type="ECO:0000256" key="9">
    <source>
        <dbReference type="ARBA" id="ARBA00023014"/>
    </source>
</evidence>
<dbReference type="GO" id="GO:0008670">
    <property type="term" value="F:2,4-dienoyl-CoA reductase (NADPH) activity"/>
    <property type="evidence" value="ECO:0007669"/>
    <property type="project" value="TreeGrafter"/>
</dbReference>
<evidence type="ECO:0000256" key="6">
    <source>
        <dbReference type="ARBA" id="ARBA00022723"/>
    </source>
</evidence>
<dbReference type="PRINTS" id="PR00368">
    <property type="entry name" value="FADPNR"/>
</dbReference>
<dbReference type="PANTHER" id="PTHR42917:SF2">
    <property type="entry name" value="2,4-DIENOYL-COA REDUCTASE [(2E)-ENOYL-COA-PRODUCING]"/>
    <property type="match status" value="1"/>
</dbReference>
<dbReference type="Proteomes" id="UP000283644">
    <property type="component" value="Unassembled WGS sequence"/>
</dbReference>
<dbReference type="PRINTS" id="PR00411">
    <property type="entry name" value="PNDRDTASEI"/>
</dbReference>